<name>K6YTL4_9ALTE</name>
<reference evidence="1 2" key="1">
    <citation type="journal article" date="2013" name="Genome Announc.">
        <title>Complete Genome Sequence of Glaciecola psychrophila Strain 170T.</title>
        <authorList>
            <person name="Yin J."/>
            <person name="Chen J."/>
            <person name="Liu G."/>
            <person name="Yu Y."/>
            <person name="Song L."/>
            <person name="Wang X."/>
            <person name="Qu X."/>
        </authorList>
    </citation>
    <scope>NUCLEOTIDE SEQUENCE [LARGE SCALE GENOMIC DNA]</scope>
    <source>
        <strain evidence="1 2">170</strain>
    </source>
</reference>
<dbReference type="PATRIC" id="fig|1129794.4.peg.3434"/>
<protein>
    <submittedName>
        <fullName evidence="1">Uncharacterized protein</fullName>
    </submittedName>
</protein>
<keyword evidence="2" id="KW-1185">Reference proteome</keyword>
<sequence length="59" mass="6760">MYLPDKTSNLNNILSDITQASPRQLSATRMKHALFFENSVLQQVLKRMRTLILLGPEDT</sequence>
<organism evidence="1 2">
    <name type="scientific">Paraglaciecola psychrophila 170</name>
    <dbReference type="NCBI Taxonomy" id="1129794"/>
    <lineage>
        <taxon>Bacteria</taxon>
        <taxon>Pseudomonadati</taxon>
        <taxon>Pseudomonadota</taxon>
        <taxon>Gammaproteobacteria</taxon>
        <taxon>Alteromonadales</taxon>
        <taxon>Alteromonadaceae</taxon>
        <taxon>Paraglaciecola</taxon>
    </lineage>
</organism>
<dbReference type="AlphaFoldDB" id="K6YTL4"/>
<gene>
    <name evidence="1" type="ORF">C427_3454</name>
</gene>
<accession>K6YTL4</accession>
<proteinExistence type="predicted"/>
<dbReference type="EMBL" id="CP003837">
    <property type="protein sequence ID" value="AGH45563.1"/>
    <property type="molecule type" value="Genomic_DNA"/>
</dbReference>
<dbReference type="HOGENOM" id="CLU_2956458_0_0_6"/>
<dbReference type="KEGG" id="gps:C427_3454"/>
<evidence type="ECO:0000313" key="2">
    <source>
        <dbReference type="Proteomes" id="UP000011864"/>
    </source>
</evidence>
<evidence type="ECO:0000313" key="1">
    <source>
        <dbReference type="EMBL" id="AGH45563.1"/>
    </source>
</evidence>
<dbReference type="Proteomes" id="UP000011864">
    <property type="component" value="Chromosome"/>
</dbReference>